<evidence type="ECO:0000313" key="17">
    <source>
        <dbReference type="Proteomes" id="UP000075260"/>
    </source>
</evidence>
<dbReference type="GO" id="GO:0008360">
    <property type="term" value="P:regulation of cell shape"/>
    <property type="evidence" value="ECO:0007669"/>
    <property type="project" value="UniProtKB-KW"/>
</dbReference>
<keyword evidence="8 14" id="KW-1133">Transmembrane helix</keyword>
<name>A0A150QN86_SORCE</name>
<protein>
    <recommendedName>
        <fullName evidence="4 14">Undecaprenyl-diphosphatase</fullName>
        <ecNumber evidence="3 14">3.6.1.27</ecNumber>
    </recommendedName>
    <alternativeName>
        <fullName evidence="12 14">Bacitracin resistance protein</fullName>
    </alternativeName>
    <alternativeName>
        <fullName evidence="11 14">Undecaprenyl pyrophosphate phosphatase</fullName>
    </alternativeName>
</protein>
<dbReference type="PANTHER" id="PTHR30622:SF3">
    <property type="entry name" value="UNDECAPRENYL-DIPHOSPHATASE"/>
    <property type="match status" value="1"/>
</dbReference>
<proteinExistence type="inferred from homology"/>
<comment type="caution">
    <text evidence="16">The sequence shown here is derived from an EMBL/GenBank/DDBJ whole genome shotgun (WGS) entry which is preliminary data.</text>
</comment>
<organism evidence="16 17">
    <name type="scientific">Sorangium cellulosum</name>
    <name type="common">Polyangium cellulosum</name>
    <dbReference type="NCBI Taxonomy" id="56"/>
    <lineage>
        <taxon>Bacteria</taxon>
        <taxon>Pseudomonadati</taxon>
        <taxon>Myxococcota</taxon>
        <taxon>Polyangia</taxon>
        <taxon>Polyangiales</taxon>
        <taxon>Polyangiaceae</taxon>
        <taxon>Sorangium</taxon>
    </lineage>
</organism>
<evidence type="ECO:0000256" key="13">
    <source>
        <dbReference type="ARBA" id="ARBA00047594"/>
    </source>
</evidence>
<evidence type="ECO:0000256" key="12">
    <source>
        <dbReference type="ARBA" id="ARBA00032932"/>
    </source>
</evidence>
<evidence type="ECO:0000256" key="15">
    <source>
        <dbReference type="SAM" id="MobiDB-lite"/>
    </source>
</evidence>
<evidence type="ECO:0000256" key="9">
    <source>
        <dbReference type="ARBA" id="ARBA00023136"/>
    </source>
</evidence>
<comment type="catalytic activity">
    <reaction evidence="13 14">
        <text>di-trans,octa-cis-undecaprenyl diphosphate + H2O = di-trans,octa-cis-undecaprenyl phosphate + phosphate + H(+)</text>
        <dbReference type="Rhea" id="RHEA:28094"/>
        <dbReference type="ChEBI" id="CHEBI:15377"/>
        <dbReference type="ChEBI" id="CHEBI:15378"/>
        <dbReference type="ChEBI" id="CHEBI:43474"/>
        <dbReference type="ChEBI" id="CHEBI:58405"/>
        <dbReference type="ChEBI" id="CHEBI:60392"/>
        <dbReference type="EC" id="3.6.1.27"/>
    </reaction>
</comment>
<evidence type="ECO:0000256" key="10">
    <source>
        <dbReference type="ARBA" id="ARBA00023251"/>
    </source>
</evidence>
<dbReference type="OrthoDB" id="9808289at2"/>
<evidence type="ECO:0000256" key="6">
    <source>
        <dbReference type="ARBA" id="ARBA00022692"/>
    </source>
</evidence>
<feature type="transmembrane region" description="Helical" evidence="14">
    <location>
        <begin position="220"/>
        <end position="241"/>
    </location>
</feature>
<dbReference type="EC" id="3.6.1.27" evidence="3 14"/>
<keyword evidence="14" id="KW-0961">Cell wall biogenesis/degradation</keyword>
<dbReference type="NCBIfam" id="NF001389">
    <property type="entry name" value="PRK00281.1-2"/>
    <property type="match status" value="1"/>
</dbReference>
<dbReference type="GO" id="GO:0050380">
    <property type="term" value="F:undecaprenyl-diphosphatase activity"/>
    <property type="evidence" value="ECO:0007669"/>
    <property type="project" value="UniProtKB-UniRule"/>
</dbReference>
<evidence type="ECO:0000256" key="4">
    <source>
        <dbReference type="ARBA" id="ARBA00021581"/>
    </source>
</evidence>
<feature type="transmembrane region" description="Helical" evidence="14">
    <location>
        <begin position="253"/>
        <end position="270"/>
    </location>
</feature>
<dbReference type="NCBIfam" id="NF001390">
    <property type="entry name" value="PRK00281.1-4"/>
    <property type="match status" value="1"/>
</dbReference>
<evidence type="ECO:0000256" key="1">
    <source>
        <dbReference type="ARBA" id="ARBA00004651"/>
    </source>
</evidence>
<dbReference type="RefSeq" id="WP_061608393.1">
    <property type="nucleotide sequence ID" value="NZ_JEMA01000470.1"/>
</dbReference>
<evidence type="ECO:0000313" key="16">
    <source>
        <dbReference type="EMBL" id="KYF69441.1"/>
    </source>
</evidence>
<keyword evidence="6 14" id="KW-0812">Transmembrane</keyword>
<dbReference type="Pfam" id="PF02673">
    <property type="entry name" value="BacA"/>
    <property type="match status" value="1"/>
</dbReference>
<comment type="similarity">
    <text evidence="2 14">Belongs to the UppP family.</text>
</comment>
<feature type="transmembrane region" description="Helical" evidence="14">
    <location>
        <begin position="43"/>
        <end position="61"/>
    </location>
</feature>
<evidence type="ECO:0000256" key="8">
    <source>
        <dbReference type="ARBA" id="ARBA00022989"/>
    </source>
</evidence>
<evidence type="ECO:0000256" key="2">
    <source>
        <dbReference type="ARBA" id="ARBA00010621"/>
    </source>
</evidence>
<feature type="transmembrane region" description="Helical" evidence="14">
    <location>
        <begin position="106"/>
        <end position="127"/>
    </location>
</feature>
<dbReference type="NCBIfam" id="TIGR00753">
    <property type="entry name" value="undec_PP_bacA"/>
    <property type="match status" value="1"/>
</dbReference>
<dbReference type="GO" id="GO:0071555">
    <property type="term" value="P:cell wall organization"/>
    <property type="evidence" value="ECO:0007669"/>
    <property type="project" value="UniProtKB-KW"/>
</dbReference>
<dbReference type="GO" id="GO:0046677">
    <property type="term" value="P:response to antibiotic"/>
    <property type="evidence" value="ECO:0007669"/>
    <property type="project" value="UniProtKB-UniRule"/>
</dbReference>
<sequence>MFWFDAVLLGVLEGLTEFLPVSSTGHLILLGAWLGHQSEAAKTLDIVIQLGAVLAVVVYFRERLAVTVRGIVRRDPDSLRLALALAFAFFPAAFVGLLFHKAIKAYLFGPGPVAVALIVGGVVMVVVEAVRRRRPDPGAPRLEDVTLQRAAAIGFAQCFALWPGASRSMTTIVGGQLSGLSTAAAAEFSFLLAIPTLGSATIFDLARNGRALLDAPGGPAALGVGLAVSFAVALLVIAVFLRYLKRYGLAPFGWYRIALGAVVLWLWLASRAAPVEAGAAAEQPGAPSDVAAAEAGSAHGDHPSRP</sequence>
<feature type="region of interest" description="Disordered" evidence="15">
    <location>
        <begin position="284"/>
        <end position="306"/>
    </location>
</feature>
<keyword evidence="7 14" id="KW-0378">Hydrolase</keyword>
<dbReference type="PANTHER" id="PTHR30622">
    <property type="entry name" value="UNDECAPRENYL-DIPHOSPHATASE"/>
    <property type="match status" value="1"/>
</dbReference>
<dbReference type="InterPro" id="IPR003824">
    <property type="entry name" value="UppP"/>
</dbReference>
<dbReference type="GO" id="GO:0005886">
    <property type="term" value="C:plasma membrane"/>
    <property type="evidence" value="ECO:0007669"/>
    <property type="project" value="UniProtKB-SubCell"/>
</dbReference>
<reference evidence="16 17" key="1">
    <citation type="submission" date="2014-02" db="EMBL/GenBank/DDBJ databases">
        <title>The small core and large imbalanced accessory genome model reveals a collaborative survival strategy of Sorangium cellulosum strains in nature.</title>
        <authorList>
            <person name="Han K."/>
            <person name="Peng R."/>
            <person name="Blom J."/>
            <person name="Li Y.-Z."/>
        </authorList>
    </citation>
    <scope>NUCLEOTIDE SEQUENCE [LARGE SCALE GENOMIC DNA]</scope>
    <source>
        <strain evidence="16 17">So0008-312</strain>
    </source>
</reference>
<comment type="function">
    <text evidence="14">Catalyzes the dephosphorylation of undecaprenyl diphosphate (UPP). Confers resistance to bacitracin.</text>
</comment>
<feature type="transmembrane region" description="Helical" evidence="14">
    <location>
        <begin position="81"/>
        <end position="99"/>
    </location>
</feature>
<evidence type="ECO:0000256" key="3">
    <source>
        <dbReference type="ARBA" id="ARBA00012374"/>
    </source>
</evidence>
<evidence type="ECO:0000256" key="5">
    <source>
        <dbReference type="ARBA" id="ARBA00022475"/>
    </source>
</evidence>
<evidence type="ECO:0000256" key="7">
    <source>
        <dbReference type="ARBA" id="ARBA00022801"/>
    </source>
</evidence>
<dbReference type="HAMAP" id="MF_01006">
    <property type="entry name" value="Undec_diphosphatase"/>
    <property type="match status" value="1"/>
</dbReference>
<keyword evidence="5 14" id="KW-1003">Cell membrane</keyword>
<evidence type="ECO:0000256" key="14">
    <source>
        <dbReference type="HAMAP-Rule" id="MF_01006"/>
    </source>
</evidence>
<feature type="transmembrane region" description="Helical" evidence="14">
    <location>
        <begin position="177"/>
        <end position="200"/>
    </location>
</feature>
<accession>A0A150QN86</accession>
<dbReference type="Proteomes" id="UP000075260">
    <property type="component" value="Unassembled WGS sequence"/>
</dbReference>
<keyword evidence="14" id="KW-0133">Cell shape</keyword>
<gene>
    <name evidence="14" type="primary">uppP</name>
    <name evidence="16" type="ORF">BE15_36090</name>
</gene>
<keyword evidence="14" id="KW-0573">Peptidoglycan synthesis</keyword>
<keyword evidence="9 14" id="KW-0472">Membrane</keyword>
<evidence type="ECO:0000256" key="11">
    <source>
        <dbReference type="ARBA" id="ARBA00032707"/>
    </source>
</evidence>
<keyword evidence="10 14" id="KW-0046">Antibiotic resistance</keyword>
<comment type="miscellaneous">
    <text evidence="14">Bacitracin is thought to be involved in the inhibition of peptidoglycan synthesis by sequestering undecaprenyl diphosphate, thereby reducing the pool of lipid carrier available.</text>
</comment>
<dbReference type="AlphaFoldDB" id="A0A150QN86"/>
<dbReference type="EMBL" id="JEMA01000470">
    <property type="protein sequence ID" value="KYF69441.1"/>
    <property type="molecule type" value="Genomic_DNA"/>
</dbReference>
<dbReference type="GO" id="GO:0009252">
    <property type="term" value="P:peptidoglycan biosynthetic process"/>
    <property type="evidence" value="ECO:0007669"/>
    <property type="project" value="UniProtKB-KW"/>
</dbReference>
<comment type="subcellular location">
    <subcellularLocation>
        <location evidence="1 14">Cell membrane</location>
        <topology evidence="1 14">Multi-pass membrane protein</topology>
    </subcellularLocation>
</comment>